<dbReference type="EMBL" id="VIGH01000004">
    <property type="protein sequence ID" value="TQF69195.1"/>
    <property type="molecule type" value="Genomic_DNA"/>
</dbReference>
<dbReference type="Proteomes" id="UP000316256">
    <property type="component" value="Unassembled WGS sequence"/>
</dbReference>
<keyword evidence="2" id="KW-1185">Reference proteome</keyword>
<evidence type="ECO:0000313" key="2">
    <source>
        <dbReference type="Proteomes" id="UP000316256"/>
    </source>
</evidence>
<evidence type="ECO:0000313" key="1">
    <source>
        <dbReference type="EMBL" id="TQF69195.1"/>
    </source>
</evidence>
<gene>
    <name evidence="1" type="ORF">FK531_10585</name>
</gene>
<comment type="caution">
    <text evidence="1">The sequence shown here is derived from an EMBL/GenBank/DDBJ whole genome shotgun (WGS) entry which is preliminary data.</text>
</comment>
<sequence>MTAYHFGDLACGDRFLADVARDTANPSLQERELLKLATLGVASADALRHRGVPDPAAVLAAETGVTVFKVAFEEWIGEASSRDFPHCVHDTLEQIRVLVGGG</sequence>
<dbReference type="OrthoDB" id="4746440at2"/>
<dbReference type="AlphaFoldDB" id="A0A541BA35"/>
<name>A0A541BA35_9NOCA</name>
<accession>A0A541BA35</accession>
<evidence type="ECO:0008006" key="3">
    <source>
        <dbReference type="Google" id="ProtNLM"/>
    </source>
</evidence>
<reference evidence="1 2" key="1">
    <citation type="submission" date="2019-06" db="EMBL/GenBank/DDBJ databases">
        <title>Rhodococcus spaelei sp. nov., isolated from a cave.</title>
        <authorList>
            <person name="Lee S.D."/>
        </authorList>
    </citation>
    <scope>NUCLEOTIDE SEQUENCE [LARGE SCALE GENOMIC DNA]</scope>
    <source>
        <strain evidence="1 2">C9-5</strain>
    </source>
</reference>
<dbReference type="Gene3D" id="1.10.357.10">
    <property type="entry name" value="Tetracycline Repressor, domain 2"/>
    <property type="match status" value="1"/>
</dbReference>
<proteinExistence type="predicted"/>
<protein>
    <recommendedName>
        <fullName evidence="3">MftR C-terminal domain-containing protein</fullName>
    </recommendedName>
</protein>
<organism evidence="1 2">
    <name type="scientific">Rhodococcus spelaei</name>
    <dbReference type="NCBI Taxonomy" id="2546320"/>
    <lineage>
        <taxon>Bacteria</taxon>
        <taxon>Bacillati</taxon>
        <taxon>Actinomycetota</taxon>
        <taxon>Actinomycetes</taxon>
        <taxon>Mycobacteriales</taxon>
        <taxon>Nocardiaceae</taxon>
        <taxon>Rhodococcus</taxon>
    </lineage>
</organism>